<organism evidence="4 5">
    <name type="scientific">Thalassorhabdus alkalitolerans</name>
    <dbReference type="NCBI Taxonomy" id="2282697"/>
    <lineage>
        <taxon>Bacteria</taxon>
        <taxon>Bacillati</taxon>
        <taxon>Bacillota</taxon>
        <taxon>Bacilli</taxon>
        <taxon>Bacillales</taxon>
        <taxon>Bacillaceae</taxon>
        <taxon>Thalassorhabdus</taxon>
    </lineage>
</organism>
<keyword evidence="3" id="KW-0812">Transmembrane</keyword>
<keyword evidence="5" id="KW-1185">Reference proteome</keyword>
<comment type="caution">
    <text evidence="4">The sequence shown here is derived from an EMBL/GenBank/DDBJ whole genome shotgun (WGS) entry which is preliminary data.</text>
</comment>
<dbReference type="NCBIfam" id="NF040982">
    <property type="entry name" value="ComGD"/>
    <property type="match status" value="1"/>
</dbReference>
<dbReference type="InterPro" id="IPR016785">
    <property type="entry name" value="ComGD"/>
</dbReference>
<evidence type="ECO:0000256" key="2">
    <source>
        <dbReference type="ARBA" id="ARBA00023287"/>
    </source>
</evidence>
<accession>A0ABW0YSK8</accession>
<feature type="transmembrane region" description="Helical" evidence="3">
    <location>
        <begin position="20"/>
        <end position="38"/>
    </location>
</feature>
<evidence type="ECO:0000256" key="1">
    <source>
        <dbReference type="ARBA" id="ARBA00004241"/>
    </source>
</evidence>
<evidence type="ECO:0000313" key="4">
    <source>
        <dbReference type="EMBL" id="MFC5713354.1"/>
    </source>
</evidence>
<keyword evidence="3" id="KW-1133">Transmembrane helix</keyword>
<keyword evidence="3" id="KW-0472">Membrane</keyword>
<comment type="subcellular location">
    <subcellularLocation>
        <location evidence="1">Cell surface</location>
    </subcellularLocation>
</comment>
<dbReference type="RefSeq" id="WP_385941083.1">
    <property type="nucleotide sequence ID" value="NZ_JBHSOZ010000005.1"/>
</dbReference>
<evidence type="ECO:0000313" key="5">
    <source>
        <dbReference type="Proteomes" id="UP001596142"/>
    </source>
</evidence>
<dbReference type="Proteomes" id="UP001596142">
    <property type="component" value="Unassembled WGS sequence"/>
</dbReference>
<name>A0ABW0YSK8_9BACI</name>
<dbReference type="NCBIfam" id="TIGR02532">
    <property type="entry name" value="IV_pilin_GFxxxE"/>
    <property type="match status" value="1"/>
</dbReference>
<keyword evidence="2" id="KW-0178">Competence</keyword>
<proteinExistence type="predicted"/>
<protein>
    <submittedName>
        <fullName evidence="4">Competence type IV pilus minor pilin ComGD</fullName>
    </submittedName>
</protein>
<dbReference type="Pfam" id="PF07963">
    <property type="entry name" value="N_methyl"/>
    <property type="match status" value="1"/>
</dbReference>
<sequence>MAPRNFPHAINQKGHTLIEMLLVLSILSVALSLPFLYFSTIQSSVKSKEFIEQLENDLLRVQQTALVTDKTVLLRIYPHRNEYQIRTYSEVLEVRSIPEDVQFTFHTINADEIRYLANGNIFKPGTIFLRAGDKQYRIVFLLGRGRFYIQEY</sequence>
<evidence type="ECO:0000256" key="3">
    <source>
        <dbReference type="SAM" id="Phobius"/>
    </source>
</evidence>
<dbReference type="InterPro" id="IPR012902">
    <property type="entry name" value="N_methyl_site"/>
</dbReference>
<dbReference type="PIRSF" id="PIRSF021292">
    <property type="entry name" value="Competence_ComGD"/>
    <property type="match status" value="1"/>
</dbReference>
<dbReference type="EMBL" id="JBHSOZ010000005">
    <property type="protein sequence ID" value="MFC5713354.1"/>
    <property type="molecule type" value="Genomic_DNA"/>
</dbReference>
<reference evidence="5" key="1">
    <citation type="journal article" date="2019" name="Int. J. Syst. Evol. Microbiol.">
        <title>The Global Catalogue of Microorganisms (GCM) 10K type strain sequencing project: providing services to taxonomists for standard genome sequencing and annotation.</title>
        <authorList>
            <consortium name="The Broad Institute Genomics Platform"/>
            <consortium name="The Broad Institute Genome Sequencing Center for Infectious Disease"/>
            <person name="Wu L."/>
            <person name="Ma J."/>
        </authorList>
    </citation>
    <scope>NUCLEOTIDE SEQUENCE [LARGE SCALE GENOMIC DNA]</scope>
    <source>
        <strain evidence="5">CECT 7184</strain>
    </source>
</reference>
<gene>
    <name evidence="4" type="primary">comGD</name>
    <name evidence="4" type="ORF">ACFPU1_11200</name>
</gene>